<comment type="caution">
    <text evidence="2">The sequence shown here is derived from an EMBL/GenBank/DDBJ whole genome shotgun (WGS) entry which is preliminary data.</text>
</comment>
<feature type="region of interest" description="Disordered" evidence="1">
    <location>
        <begin position="569"/>
        <end position="600"/>
    </location>
</feature>
<feature type="region of interest" description="Disordered" evidence="1">
    <location>
        <begin position="339"/>
        <end position="369"/>
    </location>
</feature>
<protein>
    <submittedName>
        <fullName evidence="2">Uncharacterized protein</fullName>
    </submittedName>
</protein>
<evidence type="ECO:0000313" key="2">
    <source>
        <dbReference type="EMBL" id="KAJ8866209.1"/>
    </source>
</evidence>
<evidence type="ECO:0000256" key="1">
    <source>
        <dbReference type="SAM" id="MobiDB-lite"/>
    </source>
</evidence>
<gene>
    <name evidence="2" type="ORF">PR048_032052</name>
</gene>
<name>A0ABQ9G160_9NEOP</name>
<keyword evidence="3" id="KW-1185">Reference proteome</keyword>
<dbReference type="EMBL" id="JARBHB010000016">
    <property type="protein sequence ID" value="KAJ8866209.1"/>
    <property type="molecule type" value="Genomic_DNA"/>
</dbReference>
<proteinExistence type="predicted"/>
<sequence length="837" mass="91708">MPLVGGFFRGSPVSPAPSFRRRSIFTSITLIGSEDLDVKSHPNLCTHSLDTLTKTGHASHTSSVCLRHRKLSVVSEVDERHSKVHLDVIISAWVLLLQADPPTPLTGAYSCGFKVRNRKSDTGDNYTHALCLIAPTRNACSVSVVTLPERLIPQYEKFSGFYCNSGEEEKGKQSPKDYKTSERRWPGKCDSIGTRVDCLPSLDRIGEARQCTRGYWSTGLLGDLPFHLPLHSGAAPYPPRFTLIGSRDLDVKSSPNIYSHSFTHDISPEVETLKPAVPLAQRIARWTSNPKVVGLIPARDAEIFCTAPWRSWSCAGLWRGGFRVQVMEPMRLIERRKEGAWETGDPQENPSTSGIVPHEKIRSGPAGDGTRFTLVGGKQASRSATAVHMQVARRSGFPRKLAGEVWGEAWSRRVVIVGRVEHGDGPWTADTLCPGWVTLDEGVSAATTQPGRPRVHTAPPRLDNCPHVINLCAGVISERLGAVAPTSRYELLAFMHRAPYLVLIQASTRPGTRAGIPAAMEHSYNTTAVRVLAFGTLSGCAVCGLYYRRTPFVELLPVKPMRLIERRKEGAWETGDPQENPSTSGIVPHEKIRSGPAGDGTRFTLVGGKQASRSATAVHMQVARRSGFPRKLAGEVWGEAWSRRVVIVGRVEHGDGPWTADTLCPGWVTLDEGVSAATTQPGRPRVHTAPPRLDNCPHVINLCAGVISERLGAVAPTSRYELRAFMHRTVQTRFTPAHHLLTRGGLVVRQLASHSGELGIVLDDTAGRRDFPFPLPLHSGAAPRFTLIGSQDLDDVWVQFHLRRVLARMCRYNSTLVESWPGCVGTIPPSSRPGQDM</sequence>
<evidence type="ECO:0000313" key="3">
    <source>
        <dbReference type="Proteomes" id="UP001159363"/>
    </source>
</evidence>
<reference evidence="2 3" key="1">
    <citation type="submission" date="2023-02" db="EMBL/GenBank/DDBJ databases">
        <title>LHISI_Scaffold_Assembly.</title>
        <authorList>
            <person name="Stuart O.P."/>
            <person name="Cleave R."/>
            <person name="Magrath M.J.L."/>
            <person name="Mikheyev A.S."/>
        </authorList>
    </citation>
    <scope>NUCLEOTIDE SEQUENCE [LARGE SCALE GENOMIC DNA]</scope>
    <source>
        <strain evidence="2">Daus_M_001</strain>
        <tissue evidence="2">Leg muscle</tissue>
    </source>
</reference>
<organism evidence="2 3">
    <name type="scientific">Dryococelus australis</name>
    <dbReference type="NCBI Taxonomy" id="614101"/>
    <lineage>
        <taxon>Eukaryota</taxon>
        <taxon>Metazoa</taxon>
        <taxon>Ecdysozoa</taxon>
        <taxon>Arthropoda</taxon>
        <taxon>Hexapoda</taxon>
        <taxon>Insecta</taxon>
        <taxon>Pterygota</taxon>
        <taxon>Neoptera</taxon>
        <taxon>Polyneoptera</taxon>
        <taxon>Phasmatodea</taxon>
        <taxon>Verophasmatodea</taxon>
        <taxon>Anareolatae</taxon>
        <taxon>Phasmatidae</taxon>
        <taxon>Eurycanthinae</taxon>
        <taxon>Dryococelus</taxon>
    </lineage>
</organism>
<accession>A0ABQ9G160</accession>
<dbReference type="Proteomes" id="UP001159363">
    <property type="component" value="Chromosome 15"/>
</dbReference>